<evidence type="ECO:0000313" key="2">
    <source>
        <dbReference type="Proteomes" id="UP001295444"/>
    </source>
</evidence>
<name>A0AAD1W5A6_PELCU</name>
<evidence type="ECO:0000313" key="1">
    <source>
        <dbReference type="EMBL" id="CAH2284589.1"/>
    </source>
</evidence>
<reference evidence="1" key="1">
    <citation type="submission" date="2022-03" db="EMBL/GenBank/DDBJ databases">
        <authorList>
            <person name="Alioto T."/>
            <person name="Alioto T."/>
            <person name="Gomez Garrido J."/>
        </authorList>
    </citation>
    <scope>NUCLEOTIDE SEQUENCE</scope>
</reference>
<gene>
    <name evidence="1" type="ORF">PECUL_23A059225</name>
</gene>
<proteinExistence type="predicted"/>
<organism evidence="1 2">
    <name type="scientific">Pelobates cultripes</name>
    <name type="common">Western spadefoot toad</name>
    <dbReference type="NCBI Taxonomy" id="61616"/>
    <lineage>
        <taxon>Eukaryota</taxon>
        <taxon>Metazoa</taxon>
        <taxon>Chordata</taxon>
        <taxon>Craniata</taxon>
        <taxon>Vertebrata</taxon>
        <taxon>Euteleostomi</taxon>
        <taxon>Amphibia</taxon>
        <taxon>Batrachia</taxon>
        <taxon>Anura</taxon>
        <taxon>Pelobatoidea</taxon>
        <taxon>Pelobatidae</taxon>
        <taxon>Pelobates</taxon>
    </lineage>
</organism>
<dbReference type="EMBL" id="OW240915">
    <property type="protein sequence ID" value="CAH2284589.1"/>
    <property type="molecule type" value="Genomic_DNA"/>
</dbReference>
<sequence length="126" mass="13974">MGWKTKKYKAEKFPKTADIGEMLRGPQGTVKPVMAPLSDRLSYSSSETSLPDMEELDSMARRLRAEIPAKKSESSPVTEGALMALLDNVRHNIGADINSFKEEISAVLRRLRDAELTTAAYEVPPH</sequence>
<accession>A0AAD1W5A6</accession>
<protein>
    <submittedName>
        <fullName evidence="1">Uncharacterized protein</fullName>
    </submittedName>
</protein>
<dbReference type="Proteomes" id="UP001295444">
    <property type="component" value="Chromosome 04"/>
</dbReference>
<dbReference type="AlphaFoldDB" id="A0AAD1W5A6"/>
<keyword evidence="2" id="KW-1185">Reference proteome</keyword>